<reference evidence="2 3" key="1">
    <citation type="journal article" date="2015" name="Nature">
        <title>rRNA introns, odd ribosomes, and small enigmatic genomes across a large radiation of phyla.</title>
        <authorList>
            <person name="Brown C.T."/>
            <person name="Hug L.A."/>
            <person name="Thomas B.C."/>
            <person name="Sharon I."/>
            <person name="Castelle C.J."/>
            <person name="Singh A."/>
            <person name="Wilkins M.J."/>
            <person name="Williams K.H."/>
            <person name="Banfield J.F."/>
        </authorList>
    </citation>
    <scope>NUCLEOTIDE SEQUENCE [LARGE SCALE GENOMIC DNA]</scope>
</reference>
<dbReference type="AlphaFoldDB" id="A0A0G1KDU7"/>
<comment type="caution">
    <text evidence="2">The sequence shown here is derived from an EMBL/GenBank/DDBJ whole genome shotgun (WGS) entry which is preliminary data.</text>
</comment>
<proteinExistence type="predicted"/>
<evidence type="ECO:0000313" key="3">
    <source>
        <dbReference type="Proteomes" id="UP000034032"/>
    </source>
</evidence>
<protein>
    <submittedName>
        <fullName evidence="2">Uncharacterized protein</fullName>
    </submittedName>
</protein>
<dbReference type="EMBL" id="LCJR01000013">
    <property type="protein sequence ID" value="KKT81901.1"/>
    <property type="molecule type" value="Genomic_DNA"/>
</dbReference>
<keyword evidence="1" id="KW-0812">Transmembrane</keyword>
<accession>A0A0G1KDU7</accession>
<name>A0A0G1KDU7_9BACT</name>
<feature type="transmembrane region" description="Helical" evidence="1">
    <location>
        <begin position="409"/>
        <end position="429"/>
    </location>
</feature>
<gene>
    <name evidence="2" type="ORF">UW79_C0013G0028</name>
</gene>
<dbReference type="Proteomes" id="UP000034032">
    <property type="component" value="Unassembled WGS sequence"/>
</dbReference>
<keyword evidence="1" id="KW-0472">Membrane</keyword>
<organism evidence="2 3">
    <name type="scientific">Candidatus Yanofskybacteria bacterium GW2011_GWA2_44_9</name>
    <dbReference type="NCBI Taxonomy" id="1619025"/>
    <lineage>
        <taxon>Bacteria</taxon>
        <taxon>Candidatus Yanofskyibacteriota</taxon>
    </lineage>
</organism>
<evidence type="ECO:0000256" key="1">
    <source>
        <dbReference type="SAM" id="Phobius"/>
    </source>
</evidence>
<sequence length="604" mass="64193">MKAAYDSVNRVYLVISGGMGWFLDENGAQLGGSFIIAQESPNLTSPFIAWSDVTFGGPLNDPVFLVTYVVGDQVANTKYGRLVRYGANSSVSIGPRSKVTDIFSEWYASEKAQSVWDGQGFIVGTRVLTSGATWAQPQLNHFDMAGNVSGGVIIGDGLDFEGSPALDCSPSGVCLAVGFASGEPYNYHSGGYGRLFDSRSLLPIGSLFYLDDNTGPGQGQDQGVVFNPSTGKFLVAWQNYGDIYTRLVDVDGTLGPIIKAFGPDAGDNRIKYNSATSTTLLVTKWSPADLYAVELGDDGMPINTGGAVLLSVWDGVLKRYDPAIASDNISGKWLSLFAVSGGYDGAIVTNQYSGSQLFPPEYYEPTSFNPSNQPFGATQTLPNPPAAMPLGWLTSRGNPSQIALAKHKIYNAIIGAIILVSGFAILYSINPALVQGTIRFPGLVPSATTGGNLPNPPPSCLNELGLANQYNEPYPRRDDPELAQLMFCIQNHPSLVGLNLGSIYTYDETYDVCNYTRGNQVCGPCSHSVNSCHYGGSSGTRGSLAVDYGNEAIGNLIIQAAVFCGAKTTAPGDPRCENSQGQRVACNDPMATHVHINAATCDRN</sequence>
<keyword evidence="1" id="KW-1133">Transmembrane helix</keyword>
<evidence type="ECO:0000313" key="2">
    <source>
        <dbReference type="EMBL" id="KKT81901.1"/>
    </source>
</evidence>